<evidence type="ECO:0000313" key="2">
    <source>
        <dbReference type="Proteomes" id="UP000092154"/>
    </source>
</evidence>
<protein>
    <recommendedName>
        <fullName evidence="3">F-box domain-containing protein</fullName>
    </recommendedName>
</protein>
<dbReference type="AlphaFoldDB" id="A0A1B7NG27"/>
<name>A0A1B7NG27_9AGAM</name>
<dbReference type="Proteomes" id="UP000092154">
    <property type="component" value="Unassembled WGS sequence"/>
</dbReference>
<gene>
    <name evidence="1" type="ORF">K503DRAFT_68080</name>
</gene>
<dbReference type="EMBL" id="KV448133">
    <property type="protein sequence ID" value="OAX43762.1"/>
    <property type="molecule type" value="Genomic_DNA"/>
</dbReference>
<organism evidence="1 2">
    <name type="scientific">Rhizopogon vinicolor AM-OR11-026</name>
    <dbReference type="NCBI Taxonomy" id="1314800"/>
    <lineage>
        <taxon>Eukaryota</taxon>
        <taxon>Fungi</taxon>
        <taxon>Dikarya</taxon>
        <taxon>Basidiomycota</taxon>
        <taxon>Agaricomycotina</taxon>
        <taxon>Agaricomycetes</taxon>
        <taxon>Agaricomycetidae</taxon>
        <taxon>Boletales</taxon>
        <taxon>Suillineae</taxon>
        <taxon>Rhizopogonaceae</taxon>
        <taxon>Rhizopogon</taxon>
    </lineage>
</organism>
<dbReference type="OrthoDB" id="2587912at2759"/>
<reference evidence="1 2" key="1">
    <citation type="submission" date="2016-06" db="EMBL/GenBank/DDBJ databases">
        <title>Comparative genomics of the ectomycorrhizal sister species Rhizopogon vinicolor and Rhizopogon vesiculosus (Basidiomycota: Boletales) reveals a divergence of the mating type B locus.</title>
        <authorList>
            <consortium name="DOE Joint Genome Institute"/>
            <person name="Mujic A.B."/>
            <person name="Kuo A."/>
            <person name="Tritt A."/>
            <person name="Lipzen A."/>
            <person name="Chen C."/>
            <person name="Johnson J."/>
            <person name="Sharma A."/>
            <person name="Barry K."/>
            <person name="Grigoriev I.V."/>
            <person name="Spatafora J.W."/>
        </authorList>
    </citation>
    <scope>NUCLEOTIDE SEQUENCE [LARGE SCALE GENOMIC DNA]</scope>
    <source>
        <strain evidence="1 2">AM-OR11-026</strain>
    </source>
</reference>
<accession>A0A1B7NG27</accession>
<proteinExistence type="predicted"/>
<evidence type="ECO:0008006" key="3">
    <source>
        <dbReference type="Google" id="ProtNLM"/>
    </source>
</evidence>
<keyword evidence="2" id="KW-1185">Reference proteome</keyword>
<dbReference type="InParanoid" id="A0A1B7NG27"/>
<sequence>MHATLDNFPPEILFLIIAFTLSGELVPSNILCVNRQFHYTGVECLYRNLRFDSQEQLKLFAQTSENAGVVPRSVTVDLAGKYATSDIWQYLCEALSRCRDHVERPKLGQKQVLLEILCLRLHSYAQDSSLHVFEEALSVTNPRVFRWTGPDPEHHFSTAIVAPVARRLCRIFGTWSNIQDITITNIAFSSEFWNIDDSVTPLLPEISGLRTLYVGQATFLSAGSVAALLCVNRMASLERVRLVDAYCESIWGSRVRRSDIEKAAQAIIFPQDGLQYEVVLARIRKLLTCEKKTERIIGGDRAEDSIFLI</sequence>
<evidence type="ECO:0000313" key="1">
    <source>
        <dbReference type="EMBL" id="OAX43762.1"/>
    </source>
</evidence>